<keyword evidence="2 5" id="KW-0378">Hydrolase</keyword>
<evidence type="ECO:0000256" key="3">
    <source>
        <dbReference type="ARBA" id="ARBA00022840"/>
    </source>
</evidence>
<dbReference type="SUPFAM" id="SSF50891">
    <property type="entry name" value="Cyclophilin-like"/>
    <property type="match status" value="1"/>
</dbReference>
<dbReference type="InterPro" id="IPR010016">
    <property type="entry name" value="PxpB"/>
</dbReference>
<dbReference type="GO" id="GO:0016787">
    <property type="term" value="F:hydrolase activity"/>
    <property type="evidence" value="ECO:0007669"/>
    <property type="project" value="UniProtKB-KW"/>
</dbReference>
<dbReference type="Gene3D" id="2.40.100.10">
    <property type="entry name" value="Cyclophilin-like"/>
    <property type="match status" value="1"/>
</dbReference>
<dbReference type="PANTHER" id="PTHR34698">
    <property type="entry name" value="5-OXOPROLINASE SUBUNIT B"/>
    <property type="match status" value="1"/>
</dbReference>
<dbReference type="SMART" id="SM00796">
    <property type="entry name" value="AHS1"/>
    <property type="match status" value="1"/>
</dbReference>
<dbReference type="PANTHER" id="PTHR34698:SF2">
    <property type="entry name" value="5-OXOPROLINASE SUBUNIT B"/>
    <property type="match status" value="1"/>
</dbReference>
<reference evidence="5 6" key="1">
    <citation type="journal article" date="2016" name="Front. Microbiol.">
        <title>Comprehensive Phylogenetic Analysis of Bovine Non-aureus Staphylococci Species Based on Whole-Genome Sequencing.</title>
        <authorList>
            <person name="Naushad S."/>
            <person name="Barkema H.W."/>
            <person name="Luby C."/>
            <person name="Condas L.A."/>
            <person name="Nobrega D.B."/>
            <person name="Carson D.A."/>
            <person name="De Buck J."/>
        </authorList>
    </citation>
    <scope>NUCLEOTIDE SEQUENCE [LARGE SCALE GENOMIC DNA]</scope>
    <source>
        <strain evidence="5 6">SNUC 2993</strain>
    </source>
</reference>
<dbReference type="InterPro" id="IPR029000">
    <property type="entry name" value="Cyclophilin-like_dom_sf"/>
</dbReference>
<gene>
    <name evidence="5" type="ORF">BU085_08745</name>
</gene>
<dbReference type="Pfam" id="PF02682">
    <property type="entry name" value="CT_C_D"/>
    <property type="match status" value="1"/>
</dbReference>
<protein>
    <submittedName>
        <fullName evidence="5">Allophanate hydrolase</fullName>
    </submittedName>
</protein>
<dbReference type="AlphaFoldDB" id="A0A2T4PZ62"/>
<dbReference type="EMBL" id="PZEV01000029">
    <property type="protein sequence ID" value="PTI50431.1"/>
    <property type="molecule type" value="Genomic_DNA"/>
</dbReference>
<accession>A0A2T4PZ62</accession>
<dbReference type="NCBIfam" id="TIGR00370">
    <property type="entry name" value="5-oxoprolinase subunit PxpB"/>
    <property type="match status" value="1"/>
</dbReference>
<dbReference type="InterPro" id="IPR003833">
    <property type="entry name" value="CT_C_D"/>
</dbReference>
<feature type="domain" description="Carboxyltransferase" evidence="4">
    <location>
        <begin position="1"/>
        <end position="203"/>
    </location>
</feature>
<proteinExistence type="predicted"/>
<dbReference type="SUPFAM" id="SSF160467">
    <property type="entry name" value="PH0987 N-terminal domain-like"/>
    <property type="match status" value="1"/>
</dbReference>
<dbReference type="Gene3D" id="3.30.1360.40">
    <property type="match status" value="1"/>
</dbReference>
<dbReference type="RefSeq" id="WP_002451830.1">
    <property type="nucleotide sequence ID" value="NZ_CP054017.1"/>
</dbReference>
<sequence length="243" mass="28044">METRLINEQSLMIYFENEISENTYEKVNKTVQYIQNQKHKDIIDIVPSYRAILITFDNMNIDGTELIENLELSQISDTKLNNQNQRKIITIPVVYGGDFGPDLDEVASYNNLSNDEVIDIHTQQAYLIYMLGFMPGFPYLGGLDKRIHTPRRSEPRVKIDAGSVGIANNQTGLYPLDSPGGWQIIGRTPLKVFDLNRDPMTIYEAGDYIQFKAITQDEYDQIVSDINNEHFDIDKWVTYENEY</sequence>
<evidence type="ECO:0000256" key="1">
    <source>
        <dbReference type="ARBA" id="ARBA00022741"/>
    </source>
</evidence>
<organism evidence="5 6">
    <name type="scientific">Staphylococcus warneri</name>
    <dbReference type="NCBI Taxonomy" id="1292"/>
    <lineage>
        <taxon>Bacteria</taxon>
        <taxon>Bacillati</taxon>
        <taxon>Bacillota</taxon>
        <taxon>Bacilli</taxon>
        <taxon>Bacillales</taxon>
        <taxon>Staphylococcaceae</taxon>
        <taxon>Staphylococcus</taxon>
    </lineage>
</organism>
<name>A0A2T4PZ62_STAWA</name>
<comment type="caution">
    <text evidence="5">The sequence shown here is derived from an EMBL/GenBank/DDBJ whole genome shotgun (WGS) entry which is preliminary data.</text>
</comment>
<dbReference type="GO" id="GO:0005524">
    <property type="term" value="F:ATP binding"/>
    <property type="evidence" value="ECO:0007669"/>
    <property type="project" value="UniProtKB-KW"/>
</dbReference>
<keyword evidence="3" id="KW-0067">ATP-binding</keyword>
<evidence type="ECO:0000313" key="6">
    <source>
        <dbReference type="Proteomes" id="UP000240717"/>
    </source>
</evidence>
<keyword evidence="1" id="KW-0547">Nucleotide-binding</keyword>
<dbReference type="Proteomes" id="UP000240717">
    <property type="component" value="Unassembled WGS sequence"/>
</dbReference>
<evidence type="ECO:0000313" key="5">
    <source>
        <dbReference type="EMBL" id="PTI50431.1"/>
    </source>
</evidence>
<dbReference type="STRING" id="1194526.A284_05695"/>
<evidence type="ECO:0000259" key="4">
    <source>
        <dbReference type="SMART" id="SM00796"/>
    </source>
</evidence>
<evidence type="ECO:0000256" key="2">
    <source>
        <dbReference type="ARBA" id="ARBA00022801"/>
    </source>
</evidence>